<proteinExistence type="predicted"/>
<dbReference type="AlphaFoldDB" id="A0A8S3JT29"/>
<evidence type="ECO:0000313" key="2">
    <source>
        <dbReference type="Proteomes" id="UP000681720"/>
    </source>
</evidence>
<protein>
    <submittedName>
        <fullName evidence="1">Uncharacterized protein</fullName>
    </submittedName>
</protein>
<feature type="non-terminal residue" evidence="1">
    <location>
        <position position="1"/>
    </location>
</feature>
<dbReference type="Proteomes" id="UP000681720">
    <property type="component" value="Unassembled WGS sequence"/>
</dbReference>
<gene>
    <name evidence="1" type="ORF">GIL414_LOCUS85254</name>
</gene>
<evidence type="ECO:0000313" key="1">
    <source>
        <dbReference type="EMBL" id="CAF5222791.1"/>
    </source>
</evidence>
<name>A0A8S3JT29_9BILA</name>
<organism evidence="1 2">
    <name type="scientific">Rotaria magnacalcarata</name>
    <dbReference type="NCBI Taxonomy" id="392030"/>
    <lineage>
        <taxon>Eukaryota</taxon>
        <taxon>Metazoa</taxon>
        <taxon>Spiralia</taxon>
        <taxon>Gnathifera</taxon>
        <taxon>Rotifera</taxon>
        <taxon>Eurotatoria</taxon>
        <taxon>Bdelloidea</taxon>
        <taxon>Philodinida</taxon>
        <taxon>Philodinidae</taxon>
        <taxon>Rotaria</taxon>
    </lineage>
</organism>
<comment type="caution">
    <text evidence="1">The sequence shown here is derived from an EMBL/GenBank/DDBJ whole genome shotgun (WGS) entry which is preliminary data.</text>
</comment>
<dbReference type="EMBL" id="CAJOBJ010369595">
    <property type="protein sequence ID" value="CAF5222791.1"/>
    <property type="molecule type" value="Genomic_DNA"/>
</dbReference>
<sequence>MSVNIDLTQSKNDHVDLLEPTNDSLKSQILIESEQRKNDRTDIPQPGN</sequence>
<reference evidence="1" key="1">
    <citation type="submission" date="2021-02" db="EMBL/GenBank/DDBJ databases">
        <authorList>
            <person name="Nowell W R."/>
        </authorList>
    </citation>
    <scope>NUCLEOTIDE SEQUENCE</scope>
</reference>
<accession>A0A8S3JT29</accession>